<reference evidence="2 3" key="2">
    <citation type="submission" date="2020-03" db="EMBL/GenBank/DDBJ databases">
        <authorList>
            <person name="Ichikawa N."/>
            <person name="Kimura A."/>
            <person name="Kitahashi Y."/>
            <person name="Uohara A."/>
        </authorList>
    </citation>
    <scope>NUCLEOTIDE SEQUENCE [LARGE SCALE GENOMIC DNA]</scope>
    <source>
        <strain evidence="2 3">NBRC 108639</strain>
    </source>
</reference>
<dbReference type="EMBL" id="BLPF01000005">
    <property type="protein sequence ID" value="GFJ86256.1"/>
    <property type="molecule type" value="Genomic_DNA"/>
</dbReference>
<reference evidence="2 3" key="1">
    <citation type="submission" date="2020-03" db="EMBL/GenBank/DDBJ databases">
        <title>Whole genome shotgun sequence of Phytohabitans houttuyneae NBRC 108639.</title>
        <authorList>
            <person name="Komaki H."/>
            <person name="Tamura T."/>
        </authorList>
    </citation>
    <scope>NUCLEOTIDE SEQUENCE [LARGE SCALE GENOMIC DNA]</scope>
    <source>
        <strain evidence="2 3">NBRC 108639</strain>
    </source>
</reference>
<protein>
    <submittedName>
        <fullName evidence="2">Uncharacterized protein</fullName>
    </submittedName>
</protein>
<dbReference type="RefSeq" id="WP_173071993.1">
    <property type="nucleotide sequence ID" value="NZ_BAABGO010000002.1"/>
</dbReference>
<feature type="transmembrane region" description="Helical" evidence="1">
    <location>
        <begin position="30"/>
        <end position="47"/>
    </location>
</feature>
<keyword evidence="3" id="KW-1185">Reference proteome</keyword>
<dbReference type="Proteomes" id="UP000482800">
    <property type="component" value="Unassembled WGS sequence"/>
</dbReference>
<feature type="transmembrane region" description="Helical" evidence="1">
    <location>
        <begin position="411"/>
        <end position="432"/>
    </location>
</feature>
<feature type="transmembrane region" description="Helical" evidence="1">
    <location>
        <begin position="85"/>
        <end position="102"/>
    </location>
</feature>
<gene>
    <name evidence="2" type="ORF">Phou_104360</name>
</gene>
<comment type="caution">
    <text evidence="2">The sequence shown here is derived from an EMBL/GenBank/DDBJ whole genome shotgun (WGS) entry which is preliminary data.</text>
</comment>
<evidence type="ECO:0000313" key="2">
    <source>
        <dbReference type="EMBL" id="GFJ86256.1"/>
    </source>
</evidence>
<evidence type="ECO:0000313" key="3">
    <source>
        <dbReference type="Proteomes" id="UP000482800"/>
    </source>
</evidence>
<name>A0A6V8KWM9_9ACTN</name>
<proteinExistence type="predicted"/>
<evidence type="ECO:0000256" key="1">
    <source>
        <dbReference type="SAM" id="Phobius"/>
    </source>
</evidence>
<dbReference type="AlphaFoldDB" id="A0A6V8KWM9"/>
<keyword evidence="1" id="KW-1133">Transmembrane helix</keyword>
<feature type="transmembrane region" description="Helical" evidence="1">
    <location>
        <begin position="246"/>
        <end position="278"/>
    </location>
</feature>
<keyword evidence="1" id="KW-0472">Membrane</keyword>
<feature type="transmembrane region" description="Helical" evidence="1">
    <location>
        <begin position="328"/>
        <end position="351"/>
    </location>
</feature>
<sequence>MRSQEIAKDFDPFYANHLFKRRRNTPTYKLWLVGLLAVAPLIAVNLAQRTLGDANDFQLADDVARITGLGGAPASSPEFPLVRDVASWLLLLSVISGTVLLHRQWQLMSVCLGKLVRNGVLVPKKEVHTGPEDAPELDPRRTFGLNGLSRVMGIDRIIRGCTVETALPTLLRTVNERMRAVRSVIFLTELVLAFFLSGLLIQGEKHGLFITVAPRDLSGVQREQWLAEAYGNWWAGESHLAGYFLYWMYAVFAIFVILQYHVVGLVTIYLTIGLRFVCRPSADWLNRDGRYGWTPLGRVFRTVLLATTLLGLTLTITLAVLGLDNFPWVGFLVVLYIVVVPIFILVPPIVFRKAEATAKEDRIDDLVRAIERRKIDILEDVEATAPYVAEIERCRTANIRPLRLRTASSSFLILVLLPILLAAVQTFFPWLLGSG</sequence>
<feature type="transmembrane region" description="Helical" evidence="1">
    <location>
        <begin position="180"/>
        <end position="201"/>
    </location>
</feature>
<accession>A0A6V8KWM9</accession>
<feature type="transmembrane region" description="Helical" evidence="1">
    <location>
        <begin position="299"/>
        <end position="322"/>
    </location>
</feature>
<keyword evidence="1" id="KW-0812">Transmembrane</keyword>
<organism evidence="2 3">
    <name type="scientific">Phytohabitans houttuyneae</name>
    <dbReference type="NCBI Taxonomy" id="1076126"/>
    <lineage>
        <taxon>Bacteria</taxon>
        <taxon>Bacillati</taxon>
        <taxon>Actinomycetota</taxon>
        <taxon>Actinomycetes</taxon>
        <taxon>Micromonosporales</taxon>
        <taxon>Micromonosporaceae</taxon>
    </lineage>
</organism>